<evidence type="ECO:0000313" key="2">
    <source>
        <dbReference type="Proteomes" id="UP000452235"/>
    </source>
</evidence>
<name>A0A5M3YT36_ASPTE</name>
<keyword evidence="2" id="KW-1185">Reference proteome</keyword>
<sequence length="177" mass="19748">MKLYRHPQRQGLRPEETYVMQHDIYSLEVCLLEIGFWDSFVYHKDGDTPMGPQFTSATGKTMHGKTAKSSKPGPVLETMAVELVAGKSPISIKRRLISIAHDRLPVLMGPRYADLALACLTCLDPAETNLFGQEEYMEDEDGIVVGVQYIEKVCGILFALYIAEGAQILLQIDEISI</sequence>
<dbReference type="VEuPathDB" id="FungiDB:ATEG_09759"/>
<comment type="caution">
    <text evidence="1">The sequence shown here is derived from an EMBL/GenBank/DDBJ whole genome shotgun (WGS) entry which is preliminary data.</text>
</comment>
<dbReference type="Proteomes" id="UP000452235">
    <property type="component" value="Unassembled WGS sequence"/>
</dbReference>
<dbReference type="AlphaFoldDB" id="A0A5M3YT36"/>
<accession>A0A5M3YT36</accession>
<reference evidence="1 2" key="1">
    <citation type="submission" date="2020-01" db="EMBL/GenBank/DDBJ databases">
        <title>Aspergillus terreus IFO 6365 whole genome shotgun sequence.</title>
        <authorList>
            <person name="Kanamasa S."/>
            <person name="Takahashi H."/>
        </authorList>
    </citation>
    <scope>NUCLEOTIDE SEQUENCE [LARGE SCALE GENOMIC DNA]</scope>
    <source>
        <strain evidence="1 2">IFO 6365</strain>
    </source>
</reference>
<evidence type="ECO:0000313" key="1">
    <source>
        <dbReference type="EMBL" id="GFF12894.1"/>
    </source>
</evidence>
<proteinExistence type="predicted"/>
<dbReference type="PANTHER" id="PTHR37542:SF1">
    <property type="entry name" value="PRION-INHIBITION AND PROPAGATION HELO DOMAIN-CONTAINING PROTEIN"/>
    <property type="match status" value="1"/>
</dbReference>
<dbReference type="EMBL" id="BLJY01000002">
    <property type="protein sequence ID" value="GFF12894.1"/>
    <property type="molecule type" value="Genomic_DNA"/>
</dbReference>
<organism evidence="1 2">
    <name type="scientific">Aspergillus terreus</name>
    <dbReference type="NCBI Taxonomy" id="33178"/>
    <lineage>
        <taxon>Eukaryota</taxon>
        <taxon>Fungi</taxon>
        <taxon>Dikarya</taxon>
        <taxon>Ascomycota</taxon>
        <taxon>Pezizomycotina</taxon>
        <taxon>Eurotiomycetes</taxon>
        <taxon>Eurotiomycetidae</taxon>
        <taxon>Eurotiales</taxon>
        <taxon>Aspergillaceae</taxon>
        <taxon>Aspergillus</taxon>
        <taxon>Aspergillus subgen. Circumdati</taxon>
    </lineage>
</organism>
<dbReference type="OrthoDB" id="1911848at2759"/>
<dbReference type="PANTHER" id="PTHR37542">
    <property type="entry name" value="HELO DOMAIN-CONTAINING PROTEIN-RELATED"/>
    <property type="match status" value="1"/>
</dbReference>
<gene>
    <name evidence="1" type="ORF">ATEIFO6365_0002000400</name>
</gene>
<protein>
    <submittedName>
        <fullName evidence="1">HET-s/LopB domain protein</fullName>
    </submittedName>
</protein>